<evidence type="ECO:0000313" key="2">
    <source>
        <dbReference type="EMBL" id="ROR65839.1"/>
    </source>
</evidence>
<dbReference type="InterPro" id="IPR012348">
    <property type="entry name" value="RNR-like"/>
</dbReference>
<protein>
    <submittedName>
        <fullName evidence="2">YHS domain-containing protein</fullName>
    </submittedName>
</protein>
<dbReference type="RefSeq" id="WP_123696887.1">
    <property type="nucleotide sequence ID" value="NZ_RKHJ01000001.1"/>
</dbReference>
<dbReference type="AlphaFoldDB" id="A0A3N2AS20"/>
<comment type="caution">
    <text evidence="2">The sequence shown here is derived from an EMBL/GenBank/DDBJ whole genome shotgun (WGS) entry which is preliminary data.</text>
</comment>
<reference evidence="2 3" key="1">
    <citation type="submission" date="2018-11" db="EMBL/GenBank/DDBJ databases">
        <title>Sequencing the genomes of 1000 actinobacteria strains.</title>
        <authorList>
            <person name="Klenk H.-P."/>
        </authorList>
    </citation>
    <scope>NUCLEOTIDE SEQUENCE [LARGE SCALE GENOMIC DNA]</scope>
    <source>
        <strain evidence="2 3">DSM 9580</strain>
    </source>
</reference>
<dbReference type="EMBL" id="RKHJ01000001">
    <property type="protein sequence ID" value="ROR65839.1"/>
    <property type="molecule type" value="Genomic_DNA"/>
</dbReference>
<dbReference type="Proteomes" id="UP000275456">
    <property type="component" value="Unassembled WGS sequence"/>
</dbReference>
<keyword evidence="3" id="KW-1185">Reference proteome</keyword>
<feature type="compositionally biased region" description="Basic and acidic residues" evidence="1">
    <location>
        <begin position="27"/>
        <end position="48"/>
    </location>
</feature>
<evidence type="ECO:0000256" key="1">
    <source>
        <dbReference type="SAM" id="MobiDB-lite"/>
    </source>
</evidence>
<dbReference type="SUPFAM" id="SSF47240">
    <property type="entry name" value="Ferritin-like"/>
    <property type="match status" value="1"/>
</dbReference>
<feature type="compositionally biased region" description="Low complexity" evidence="1">
    <location>
        <begin position="9"/>
        <end position="26"/>
    </location>
</feature>
<dbReference type="OrthoDB" id="9809270at2"/>
<dbReference type="InterPro" id="IPR009078">
    <property type="entry name" value="Ferritin-like_SF"/>
</dbReference>
<proteinExistence type="predicted"/>
<gene>
    <name evidence="2" type="ORF">EDD26_1209</name>
</gene>
<dbReference type="GO" id="GO:0016491">
    <property type="term" value="F:oxidoreductase activity"/>
    <property type="evidence" value="ECO:0007669"/>
    <property type="project" value="InterPro"/>
</dbReference>
<evidence type="ECO:0000313" key="3">
    <source>
        <dbReference type="Proteomes" id="UP000275456"/>
    </source>
</evidence>
<dbReference type="Gene3D" id="1.10.620.20">
    <property type="entry name" value="Ribonucleotide Reductase, subunit A"/>
    <property type="match status" value="1"/>
</dbReference>
<accession>A0A3N2AS20</accession>
<name>A0A3N2AS20_9MICO</name>
<feature type="region of interest" description="Disordered" evidence="1">
    <location>
        <begin position="1"/>
        <end position="48"/>
    </location>
</feature>
<organism evidence="2 3">
    <name type="scientific">Agrococcus jenensis</name>
    <dbReference type="NCBI Taxonomy" id="46353"/>
    <lineage>
        <taxon>Bacteria</taxon>
        <taxon>Bacillati</taxon>
        <taxon>Actinomycetota</taxon>
        <taxon>Actinomycetes</taxon>
        <taxon>Micrococcales</taxon>
        <taxon>Microbacteriaceae</taxon>
        <taxon>Agrococcus</taxon>
    </lineage>
</organism>
<sequence>MCEAHNHAATDTATEAAAAETSAAETTAHDHSAHDHGTDGGAHHHDVAAVESETAECLVMRGNYVNKADAEAAGLVREHEGTKYYLCCAACGPLFDAAPEKYAAAAA</sequence>